<dbReference type="EMBL" id="CP001349">
    <property type="protein sequence ID" value="ACL62294.1"/>
    <property type="molecule type" value="Genomic_DNA"/>
</dbReference>
<keyword evidence="2" id="KW-1185">Reference proteome</keyword>
<name>B8IPK2_METNO</name>
<evidence type="ECO:0000313" key="1">
    <source>
        <dbReference type="EMBL" id="ACL62294.1"/>
    </source>
</evidence>
<accession>B8IPK2</accession>
<reference evidence="1 2" key="1">
    <citation type="submission" date="2009-01" db="EMBL/GenBank/DDBJ databases">
        <title>Complete sequence of chromosome of Methylobacterium nodulans ORS 2060.</title>
        <authorList>
            <consortium name="US DOE Joint Genome Institute"/>
            <person name="Lucas S."/>
            <person name="Copeland A."/>
            <person name="Lapidus A."/>
            <person name="Glavina del Rio T."/>
            <person name="Dalin E."/>
            <person name="Tice H."/>
            <person name="Bruce D."/>
            <person name="Goodwin L."/>
            <person name="Pitluck S."/>
            <person name="Sims D."/>
            <person name="Brettin T."/>
            <person name="Detter J.C."/>
            <person name="Han C."/>
            <person name="Larimer F."/>
            <person name="Land M."/>
            <person name="Hauser L."/>
            <person name="Kyrpides N."/>
            <person name="Ivanova N."/>
            <person name="Marx C.J."/>
            <person name="Richardson P."/>
        </authorList>
    </citation>
    <scope>NUCLEOTIDE SEQUENCE [LARGE SCALE GENOMIC DNA]</scope>
    <source>
        <strain evidence="2">LMG 21967 / CNCM I-2342 / ORS 2060</strain>
    </source>
</reference>
<dbReference type="AlphaFoldDB" id="B8IPK2"/>
<dbReference type="STRING" id="460265.Mnod_7558"/>
<sequence length="37" mass="3941">MLHCGKSLRLLWSDDISAATAVACGDASRFMGQISLD</sequence>
<organism evidence="1 2">
    <name type="scientific">Methylobacterium nodulans (strain LMG 21967 / CNCM I-2342 / ORS 2060)</name>
    <dbReference type="NCBI Taxonomy" id="460265"/>
    <lineage>
        <taxon>Bacteria</taxon>
        <taxon>Pseudomonadati</taxon>
        <taxon>Pseudomonadota</taxon>
        <taxon>Alphaproteobacteria</taxon>
        <taxon>Hyphomicrobiales</taxon>
        <taxon>Methylobacteriaceae</taxon>
        <taxon>Methylobacterium</taxon>
    </lineage>
</organism>
<gene>
    <name evidence="1" type="ordered locus">Mnod_7558</name>
</gene>
<dbReference type="Proteomes" id="UP000008207">
    <property type="component" value="Chromosome"/>
</dbReference>
<protein>
    <submittedName>
        <fullName evidence="1">Uncharacterized protein</fullName>
    </submittedName>
</protein>
<dbReference type="KEGG" id="mno:Mnod_7558"/>
<proteinExistence type="predicted"/>
<dbReference type="HOGENOM" id="CLU_3345838_0_0_5"/>
<evidence type="ECO:0000313" key="2">
    <source>
        <dbReference type="Proteomes" id="UP000008207"/>
    </source>
</evidence>